<sequence>MNAFAVSQTGVGLPSLAERDAMLKQIEVRKNRFNLSTVSLCENTKASLKVWCFCFGLVFWFSNQSLL</sequence>
<dbReference type="RefSeq" id="WP_171362032.1">
    <property type="nucleotide sequence ID" value="NZ_VTXC01000059.1"/>
</dbReference>
<organism evidence="1 2">
    <name type="scientific">Vibrio pectenicida</name>
    <dbReference type="NCBI Taxonomy" id="62763"/>
    <lineage>
        <taxon>Bacteria</taxon>
        <taxon>Pseudomonadati</taxon>
        <taxon>Pseudomonadota</taxon>
        <taxon>Gammaproteobacteria</taxon>
        <taxon>Vibrionales</taxon>
        <taxon>Vibrionaceae</taxon>
        <taxon>Vibrio</taxon>
    </lineage>
</organism>
<dbReference type="Proteomes" id="UP000565719">
    <property type="component" value="Unassembled WGS sequence"/>
</dbReference>
<evidence type="ECO:0000313" key="1">
    <source>
        <dbReference type="EMBL" id="NOH72988.1"/>
    </source>
</evidence>
<dbReference type="EMBL" id="VTXC01000059">
    <property type="protein sequence ID" value="NOH72988.1"/>
    <property type="molecule type" value="Genomic_DNA"/>
</dbReference>
<proteinExistence type="predicted"/>
<name>A0A7Y4A1U8_9VIBR</name>
<reference evidence="1 2" key="1">
    <citation type="submission" date="2019-09" db="EMBL/GenBank/DDBJ databases">
        <title>Draft genome sequencing and comparative genomics of hatchery-associated Vibrios.</title>
        <authorList>
            <person name="Kehlet-Delgado H."/>
            <person name="Mueller R.S."/>
        </authorList>
    </citation>
    <scope>NUCLEOTIDE SEQUENCE [LARGE SCALE GENOMIC DNA]</scope>
    <source>
        <strain evidence="1 2">99-46-Y</strain>
    </source>
</reference>
<gene>
    <name evidence="1" type="ORF">F0225_16840</name>
</gene>
<evidence type="ECO:0000313" key="2">
    <source>
        <dbReference type="Proteomes" id="UP000565719"/>
    </source>
</evidence>
<accession>A0A7Y4A1U8</accession>
<comment type="caution">
    <text evidence="1">The sequence shown here is derived from an EMBL/GenBank/DDBJ whole genome shotgun (WGS) entry which is preliminary data.</text>
</comment>
<dbReference type="AlphaFoldDB" id="A0A7Y4A1U8"/>
<protein>
    <submittedName>
        <fullName evidence="1">Uncharacterized protein</fullName>
    </submittedName>
</protein>